<dbReference type="Gene3D" id="1.20.1050.10">
    <property type="match status" value="1"/>
</dbReference>
<accession>A0AAD7TH50</accession>
<dbReference type="AlphaFoldDB" id="A0AAD7TH50"/>
<evidence type="ECO:0000313" key="3">
    <source>
        <dbReference type="EMBL" id="KAJ8463743.1"/>
    </source>
</evidence>
<evidence type="ECO:0000313" key="2">
    <source>
        <dbReference type="EMBL" id="KAJ8457122.1"/>
    </source>
</evidence>
<evidence type="ECO:0000259" key="1">
    <source>
        <dbReference type="Pfam" id="PF22041"/>
    </source>
</evidence>
<gene>
    <name evidence="3" type="ORF">ONZ51_g10048</name>
    <name evidence="2" type="ORF">ONZ51_g11720</name>
</gene>
<evidence type="ECO:0000313" key="4">
    <source>
        <dbReference type="Proteomes" id="UP001215151"/>
    </source>
</evidence>
<name>A0AAD7TH50_9APHY</name>
<dbReference type="EMBL" id="JAPEVG010000374">
    <property type="protein sequence ID" value="KAJ8463743.1"/>
    <property type="molecule type" value="Genomic_DNA"/>
</dbReference>
<proteinExistence type="predicted"/>
<keyword evidence="4" id="KW-1185">Reference proteome</keyword>
<sequence length="199" mass="21914">MLPPSIAAPEEFILNYKRLPHRTVWIELDQVESTLRAIGAPPVAQRQDGRPLYTLPAIVDTLRSKSSPVVVSNANIIAEYLETTYPARPILPEGSRALQFLFVHYIQEIFAKPLLPILIPLTHQRLPEHSQVYLRVGSAVSMPPASAIGGAHNEQAWVAVKEQFTFLASLLDKNTSDSSGVVAMGRDVTYADFAICSVL</sequence>
<dbReference type="EMBL" id="JAPEVG010000595">
    <property type="protein sequence ID" value="KAJ8457122.1"/>
    <property type="molecule type" value="Genomic_DNA"/>
</dbReference>
<protein>
    <recommendedName>
        <fullName evidence="1">Glutathione S-transferase UstS-like C-terminal domain-containing protein</fullName>
    </recommendedName>
</protein>
<comment type="caution">
    <text evidence="2">The sequence shown here is derived from an EMBL/GenBank/DDBJ whole genome shotgun (WGS) entry which is preliminary data.</text>
</comment>
<feature type="domain" description="Glutathione S-transferase UstS-like C-terminal" evidence="1">
    <location>
        <begin position="97"/>
        <end position="199"/>
    </location>
</feature>
<reference evidence="2" key="1">
    <citation type="submission" date="2022-11" db="EMBL/GenBank/DDBJ databases">
        <title>Genome Sequence of Cubamyces cubensis.</title>
        <authorList>
            <person name="Buettner E."/>
        </authorList>
    </citation>
    <scope>NUCLEOTIDE SEQUENCE</scope>
    <source>
        <strain evidence="2">MPL-01</strain>
    </source>
</reference>
<dbReference type="Proteomes" id="UP001215151">
    <property type="component" value="Unassembled WGS sequence"/>
</dbReference>
<dbReference type="Pfam" id="PF22041">
    <property type="entry name" value="GST_C_7"/>
    <property type="match status" value="1"/>
</dbReference>
<dbReference type="InterPro" id="IPR054416">
    <property type="entry name" value="GST_UstS-like_C"/>
</dbReference>
<dbReference type="Gene3D" id="3.40.30.10">
    <property type="entry name" value="Glutaredoxin"/>
    <property type="match status" value="1"/>
</dbReference>
<organism evidence="2 4">
    <name type="scientific">Trametes cubensis</name>
    <dbReference type="NCBI Taxonomy" id="1111947"/>
    <lineage>
        <taxon>Eukaryota</taxon>
        <taxon>Fungi</taxon>
        <taxon>Dikarya</taxon>
        <taxon>Basidiomycota</taxon>
        <taxon>Agaricomycotina</taxon>
        <taxon>Agaricomycetes</taxon>
        <taxon>Polyporales</taxon>
        <taxon>Polyporaceae</taxon>
        <taxon>Trametes</taxon>
    </lineage>
</organism>